<dbReference type="OrthoDB" id="2967500at2"/>
<sequence>MPVVEMHYSRKRFLVAFGGALAALGAILVALYMGGVALAVPLGGIGGFRIQADRVELQGFSLTPRVGDNSQSKVSPAVRNQARTATIYGLVVSKRIPIPEAVPGAGGRTFVVELSGNEQPVEIQGLIQDATYLQAGSFSASGLELDEAPPSERQSWEQSFYQLAPEVVLTDLDSMNNYQFANSISIPGLRINVRLE</sequence>
<gene>
    <name evidence="1" type="ORF">RxyAA322_16580</name>
</gene>
<reference evidence="1" key="1">
    <citation type="journal article" date="2019" name="Microbiol. Resour. Announc.">
        <title>Complete Genome Sequence of Rubrobacter xylanophilus Strain AA3-22, Isolated from Arima Onsen in Japan.</title>
        <authorList>
            <person name="Tomariguchi N."/>
            <person name="Miyazaki K."/>
        </authorList>
    </citation>
    <scope>NUCLEOTIDE SEQUENCE [LARGE SCALE GENOMIC DNA]</scope>
    <source>
        <strain evidence="1">AA3-22</strain>
    </source>
</reference>
<dbReference type="RefSeq" id="WP_143527844.1">
    <property type="nucleotide sequence ID" value="NZ_AP019791.1"/>
</dbReference>
<evidence type="ECO:0000313" key="2">
    <source>
        <dbReference type="Proteomes" id="UP000318065"/>
    </source>
</evidence>
<organism evidence="1 2">
    <name type="scientific">Rubrobacter xylanophilus</name>
    <dbReference type="NCBI Taxonomy" id="49319"/>
    <lineage>
        <taxon>Bacteria</taxon>
        <taxon>Bacillati</taxon>
        <taxon>Actinomycetota</taxon>
        <taxon>Rubrobacteria</taxon>
        <taxon>Rubrobacterales</taxon>
        <taxon>Rubrobacteraceae</taxon>
        <taxon>Rubrobacter</taxon>
    </lineage>
</organism>
<accession>A0A510HIN5</accession>
<dbReference type="Pfam" id="PF19741">
    <property type="entry name" value="DUF6230"/>
    <property type="match status" value="1"/>
</dbReference>
<dbReference type="AlphaFoldDB" id="A0A510HIN5"/>
<dbReference type="Proteomes" id="UP000318065">
    <property type="component" value="Chromosome"/>
</dbReference>
<name>A0A510HIN5_9ACTN</name>
<dbReference type="InterPro" id="IPR046198">
    <property type="entry name" value="DUF6230"/>
</dbReference>
<protein>
    <submittedName>
        <fullName evidence="1">Uncharacterized protein</fullName>
    </submittedName>
</protein>
<keyword evidence="2" id="KW-1185">Reference proteome</keyword>
<dbReference type="EMBL" id="AP019791">
    <property type="protein sequence ID" value="BBL79804.1"/>
    <property type="molecule type" value="Genomic_DNA"/>
</dbReference>
<evidence type="ECO:0000313" key="1">
    <source>
        <dbReference type="EMBL" id="BBL79804.1"/>
    </source>
</evidence>
<proteinExistence type="predicted"/>